<feature type="transmembrane region" description="Helical" evidence="9">
    <location>
        <begin position="90"/>
        <end position="116"/>
    </location>
</feature>
<feature type="transmembrane region" description="Helical" evidence="9">
    <location>
        <begin position="128"/>
        <end position="149"/>
    </location>
</feature>
<sequence length="326" mass="35645">MFLRIPSQEKVTSEKNNNYVLRNRPKSEKFIDLGFKNLTIAMSAMVAIVLFAIFIVVFVESTESMGRYGLRFLITSNWNPVTDEYGAFTAIYGTLVTSIASLVIAVPLGVGTAIFITENILPEKIRDLIGLMVELLAAIPSVVLGLWAVLVMEPFIRPLLILTYKTFGWIPFFSSEPMGPGMAPAILILVIMILPIITAISRDSLNQVPIKLRQAAYGVGATRWSAIFNVILPAAISGITGGILLALGRAMGETMAVTMIIGNSNNFSWSIMSPGYTISSMLANQFGEADGSQVSSLMYAAFILMILTLAVNIFAQWIVRRLSLKY</sequence>
<feature type="transmembrane region" description="Helical" evidence="9">
    <location>
        <begin position="298"/>
        <end position="319"/>
    </location>
</feature>
<dbReference type="SUPFAM" id="SSF161098">
    <property type="entry name" value="MetI-like"/>
    <property type="match status" value="1"/>
</dbReference>
<evidence type="ECO:0000256" key="6">
    <source>
        <dbReference type="ARBA" id="ARBA00022692"/>
    </source>
</evidence>
<dbReference type="InterPro" id="IPR011864">
    <property type="entry name" value="Phosphate_PstC"/>
</dbReference>
<keyword evidence="4 10" id="KW-1003">Cell membrane</keyword>
<evidence type="ECO:0000256" key="4">
    <source>
        <dbReference type="ARBA" id="ARBA00022475"/>
    </source>
</evidence>
<dbReference type="PANTHER" id="PTHR30425:SF1">
    <property type="entry name" value="PHOSPHATE TRANSPORT SYSTEM PERMEASE PROTEIN PSTC"/>
    <property type="match status" value="1"/>
</dbReference>
<dbReference type="AlphaFoldDB" id="Q0GPL1"/>
<dbReference type="InterPro" id="IPR000515">
    <property type="entry name" value="MetI-like"/>
</dbReference>
<keyword evidence="8 9" id="KW-0472">Membrane</keyword>
<reference evidence="13 14" key="2">
    <citation type="journal article" date="2007" name="PLoS Genet.">
        <title>Patterns and implications of gene gain and loss in the evolution of Prochlorococcus.</title>
        <authorList>
            <person name="Kettler G.C."/>
            <person name="Martiny A.C."/>
            <person name="Huang K."/>
            <person name="Zucker J."/>
            <person name="Coleman M.L."/>
            <person name="Rodrigue S."/>
            <person name="Chen F."/>
            <person name="Lapidus A."/>
            <person name="Ferriera S."/>
            <person name="Johnson J."/>
            <person name="Steglich C."/>
            <person name="Church G.M."/>
            <person name="Richardson P."/>
            <person name="Chisholm S.W."/>
        </authorList>
    </citation>
    <scope>NUCLEOTIDE SEQUENCE [LARGE SCALE GENOMIC DNA]</scope>
    <source>
        <strain evidence="14">MIT 9211</strain>
        <strain evidence="13">MIT9211</strain>
    </source>
</reference>
<comment type="function">
    <text evidence="10">Part of the binding-protein-dependent transport system for phosphate; probably responsible for the translocation of the substrate across the membrane.</text>
</comment>
<dbReference type="STRING" id="93059.P9211_08651"/>
<dbReference type="EMBL" id="DQ786998">
    <property type="protein sequence ID" value="ABI23486.1"/>
    <property type="molecule type" value="Genomic_DNA"/>
</dbReference>
<organism evidence="12">
    <name type="scientific">Prochlorococcus marinus (strain MIT 9211)</name>
    <dbReference type="NCBI Taxonomy" id="93059"/>
    <lineage>
        <taxon>Bacteria</taxon>
        <taxon>Bacillati</taxon>
        <taxon>Cyanobacteriota</taxon>
        <taxon>Cyanophyceae</taxon>
        <taxon>Synechococcales</taxon>
        <taxon>Prochlorococcaceae</taxon>
        <taxon>Prochlorococcus</taxon>
    </lineage>
</organism>
<keyword evidence="3 9" id="KW-0813">Transport</keyword>
<comment type="similarity">
    <text evidence="2 10">Belongs to the binding-protein-dependent transport system permease family. CysTW subfamily.</text>
</comment>
<evidence type="ECO:0000256" key="8">
    <source>
        <dbReference type="ARBA" id="ARBA00023136"/>
    </source>
</evidence>
<dbReference type="InterPro" id="IPR035906">
    <property type="entry name" value="MetI-like_sf"/>
</dbReference>
<dbReference type="HOGENOM" id="CLU_033621_1_3_3"/>
<dbReference type="EMBL" id="CP000878">
    <property type="protein sequence ID" value="ABX08796.1"/>
    <property type="molecule type" value="Genomic_DNA"/>
</dbReference>
<feature type="transmembrane region" description="Helical" evidence="9">
    <location>
        <begin position="38"/>
        <end position="59"/>
    </location>
</feature>
<gene>
    <name evidence="12" type="primary">pstC</name>
    <name evidence="13" type="ordered locus">P9211_08651</name>
</gene>
<dbReference type="Proteomes" id="UP000000788">
    <property type="component" value="Chromosome"/>
</dbReference>
<dbReference type="GO" id="GO:0005315">
    <property type="term" value="F:phosphate transmembrane transporter activity"/>
    <property type="evidence" value="ECO:0007669"/>
    <property type="project" value="InterPro"/>
</dbReference>
<dbReference type="PANTHER" id="PTHR30425">
    <property type="entry name" value="PHOSPHATE TRANSPORT SYSTEM PERMEASE PROTEIN PST"/>
    <property type="match status" value="1"/>
</dbReference>
<feature type="transmembrane region" description="Helical" evidence="9">
    <location>
        <begin position="181"/>
        <end position="201"/>
    </location>
</feature>
<evidence type="ECO:0000256" key="1">
    <source>
        <dbReference type="ARBA" id="ARBA00004651"/>
    </source>
</evidence>
<reference evidence="12" key="1">
    <citation type="journal article" date="2006" name="Proc. Natl. Acad. Sci. U.S.A.">
        <title>Phosphate acquisition genes in Prochlorococcus ecotypes: evidence for genome-wide adaptation.</title>
        <authorList>
            <person name="Martiny A.C."/>
            <person name="Coleman M.L."/>
            <person name="Chisholm S.W."/>
        </authorList>
    </citation>
    <scope>NUCLEOTIDE SEQUENCE</scope>
    <source>
        <strain evidence="12">MIT 9211</strain>
    </source>
</reference>
<keyword evidence="6 9" id="KW-0812">Transmembrane</keyword>
<proteinExistence type="inferred from homology"/>
<feature type="domain" description="ABC transmembrane type-1" evidence="11">
    <location>
        <begin position="91"/>
        <end position="315"/>
    </location>
</feature>
<keyword evidence="14" id="KW-1185">Reference proteome</keyword>
<evidence type="ECO:0000256" key="10">
    <source>
        <dbReference type="RuleBase" id="RU363054"/>
    </source>
</evidence>
<dbReference type="GO" id="GO:0005886">
    <property type="term" value="C:plasma membrane"/>
    <property type="evidence" value="ECO:0007669"/>
    <property type="project" value="UniProtKB-SubCell"/>
</dbReference>
<evidence type="ECO:0000256" key="2">
    <source>
        <dbReference type="ARBA" id="ARBA00007069"/>
    </source>
</evidence>
<dbReference type="PROSITE" id="PS50928">
    <property type="entry name" value="ABC_TM1"/>
    <property type="match status" value="1"/>
</dbReference>
<dbReference type="Gene3D" id="1.10.3720.10">
    <property type="entry name" value="MetI-like"/>
    <property type="match status" value="1"/>
</dbReference>
<feature type="transmembrane region" description="Helical" evidence="9">
    <location>
        <begin position="221"/>
        <end position="247"/>
    </location>
</feature>
<dbReference type="Pfam" id="PF00528">
    <property type="entry name" value="BPD_transp_1"/>
    <property type="match status" value="1"/>
</dbReference>
<evidence type="ECO:0000256" key="5">
    <source>
        <dbReference type="ARBA" id="ARBA00022592"/>
    </source>
</evidence>
<comment type="subcellular location">
    <subcellularLocation>
        <location evidence="1 9">Cell membrane</location>
        <topology evidence="1 9">Multi-pass membrane protein</topology>
    </subcellularLocation>
</comment>
<dbReference type="NCBIfam" id="TIGR02138">
    <property type="entry name" value="phosphate_pstC"/>
    <property type="match status" value="1"/>
</dbReference>
<keyword evidence="7 9" id="KW-1133">Transmembrane helix</keyword>
<evidence type="ECO:0000259" key="11">
    <source>
        <dbReference type="PROSITE" id="PS50928"/>
    </source>
</evidence>
<dbReference type="InterPro" id="IPR051124">
    <property type="entry name" value="Phosphate_Transport_Permease"/>
</dbReference>
<evidence type="ECO:0000313" key="12">
    <source>
        <dbReference type="EMBL" id="ABI23486.1"/>
    </source>
</evidence>
<accession>Q0GPL1</accession>
<dbReference type="KEGG" id="pmj:P9211_08651"/>
<dbReference type="GO" id="GO:0006817">
    <property type="term" value="P:phosphate ion transport"/>
    <property type="evidence" value="ECO:0007669"/>
    <property type="project" value="UniProtKB-KW"/>
</dbReference>
<evidence type="ECO:0000256" key="7">
    <source>
        <dbReference type="ARBA" id="ARBA00022989"/>
    </source>
</evidence>
<name>Q0GPL1_PROM4</name>
<protein>
    <recommendedName>
        <fullName evidence="10">Phosphate transport system permease protein</fullName>
    </recommendedName>
</protein>
<evidence type="ECO:0000256" key="9">
    <source>
        <dbReference type="RuleBase" id="RU363032"/>
    </source>
</evidence>
<evidence type="ECO:0000313" key="13">
    <source>
        <dbReference type="EMBL" id="ABX08796.1"/>
    </source>
</evidence>
<evidence type="ECO:0000313" key="14">
    <source>
        <dbReference type="Proteomes" id="UP000000788"/>
    </source>
</evidence>
<dbReference type="CDD" id="cd06261">
    <property type="entry name" value="TM_PBP2"/>
    <property type="match status" value="1"/>
</dbReference>
<reference evidence="13" key="3">
    <citation type="submission" date="2007-10" db="EMBL/GenBank/DDBJ databases">
        <authorList>
            <person name="Chisholm S."/>
            <person name="Huang K."/>
            <person name="Martiny A."/>
            <person name="Kettler G."/>
            <person name="Coleman M."/>
            <person name="Coe A."/>
            <person name="Ferriera S."/>
            <person name="Johnson J."/>
            <person name="Frazier M."/>
            <person name="Venter J.C."/>
        </authorList>
    </citation>
    <scope>NUCLEOTIDE SEQUENCE</scope>
    <source>
        <strain evidence="13">MIT9211</strain>
    </source>
</reference>
<evidence type="ECO:0000256" key="3">
    <source>
        <dbReference type="ARBA" id="ARBA00022448"/>
    </source>
</evidence>
<dbReference type="eggNOG" id="COG0573">
    <property type="taxonomic scope" value="Bacteria"/>
</dbReference>
<keyword evidence="5 10" id="KW-0592">Phosphate transport</keyword>